<dbReference type="OrthoDB" id="1872003at2759"/>
<dbReference type="EMBL" id="CP058605">
    <property type="protein sequence ID" value="QLG71196.1"/>
    <property type="molecule type" value="Genomic_DNA"/>
</dbReference>
<sequence>MDNAVELFKNLLYNHSVQMDFLVEKCEGEEYLRNLNEIITALCHSLKNHGKIILVGCGKTFKIAKKTVALLQSLGLRSTYLHPTEALHGDMGCIKEQDSLLLCSTSGETEEVILFLKYLIEMETWPEDVGGGKVLNKISVCANPESSLSVLCDNVVQVPQKFSEDEIQDGLRAPTVSTTSMLVVLDCLCIALSNAYYDGNTQRRNIIFNRAHPAGGIGKRAKALKSSESAPSLEPPVASALTAKLRPAMTELEVLQTLILHDWIVVEPTLQLPSKTVQLHYKIWSAQRDVEGANFCNYLKSRLQT</sequence>
<name>A0A7H9AY71_ZYGMR</name>
<protein>
    <recommendedName>
        <fullName evidence="1">SIS domain-containing protein</fullName>
    </recommendedName>
</protein>
<evidence type="ECO:0000313" key="3">
    <source>
        <dbReference type="Proteomes" id="UP000509704"/>
    </source>
</evidence>
<dbReference type="KEGG" id="zmk:HG535_0B02350"/>
<dbReference type="PANTHER" id="PTHR38418">
    <property type="entry name" value="SUGAR ISOMERASE, KPSF/GUTQ (AFU_ORTHOLOGUE AFUA_6G08860)"/>
    <property type="match status" value="1"/>
</dbReference>
<keyword evidence="3" id="KW-1185">Reference proteome</keyword>
<dbReference type="CDD" id="cd05014">
    <property type="entry name" value="SIS_Kpsf"/>
    <property type="match status" value="1"/>
</dbReference>
<dbReference type="Proteomes" id="UP000509704">
    <property type="component" value="Chromosome 2"/>
</dbReference>
<dbReference type="SUPFAM" id="SSF53697">
    <property type="entry name" value="SIS domain"/>
    <property type="match status" value="1"/>
</dbReference>
<evidence type="ECO:0000259" key="1">
    <source>
        <dbReference type="PROSITE" id="PS51464"/>
    </source>
</evidence>
<organism evidence="2 3">
    <name type="scientific">Zygotorulaspora mrakii</name>
    <name type="common">Zygosaccharomyces mrakii</name>
    <dbReference type="NCBI Taxonomy" id="42260"/>
    <lineage>
        <taxon>Eukaryota</taxon>
        <taxon>Fungi</taxon>
        <taxon>Dikarya</taxon>
        <taxon>Ascomycota</taxon>
        <taxon>Saccharomycotina</taxon>
        <taxon>Saccharomycetes</taxon>
        <taxon>Saccharomycetales</taxon>
        <taxon>Saccharomycetaceae</taxon>
        <taxon>Zygotorulaspora</taxon>
    </lineage>
</organism>
<dbReference type="Gene3D" id="3.40.50.10490">
    <property type="entry name" value="Glucose-6-phosphate isomerase like protein, domain 1"/>
    <property type="match status" value="1"/>
</dbReference>
<dbReference type="PANTHER" id="PTHR38418:SF2">
    <property type="entry name" value="SUGAR ISOMERASE, KPSF_GUTQ (AFU_ORTHOLOGUE AFUA_6G08860)"/>
    <property type="match status" value="1"/>
</dbReference>
<accession>A0A7H9AY71</accession>
<dbReference type="InterPro" id="IPR035474">
    <property type="entry name" value="SIS_Kpsf"/>
</dbReference>
<reference evidence="2 3" key="1">
    <citation type="submission" date="2020-07" db="EMBL/GenBank/DDBJ databases">
        <title>The yeast mating-type switching endonuclease HO is a domesticated member of an unorthodox homing genetic element family.</title>
        <authorList>
            <person name="Coughlan A.Y."/>
            <person name="Lombardi L."/>
            <person name="Braun-Galleani S."/>
            <person name="Martos A.R."/>
            <person name="Galeote V."/>
            <person name="Bigey F."/>
            <person name="Dequin S."/>
            <person name="Byrne K.P."/>
            <person name="Wolfe K.H."/>
        </authorList>
    </citation>
    <scope>NUCLEOTIDE SEQUENCE [LARGE SCALE GENOMIC DNA]</scope>
    <source>
        <strain evidence="2 3">NRRL Y-6702</strain>
    </source>
</reference>
<dbReference type="PROSITE" id="PS51464">
    <property type="entry name" value="SIS"/>
    <property type="match status" value="1"/>
</dbReference>
<proteinExistence type="predicted"/>
<dbReference type="GO" id="GO:1901135">
    <property type="term" value="P:carbohydrate derivative metabolic process"/>
    <property type="evidence" value="ECO:0007669"/>
    <property type="project" value="InterPro"/>
</dbReference>
<dbReference type="InterPro" id="IPR046348">
    <property type="entry name" value="SIS_dom_sf"/>
</dbReference>
<dbReference type="AlphaFoldDB" id="A0A7H9AY71"/>
<evidence type="ECO:0000313" key="2">
    <source>
        <dbReference type="EMBL" id="QLG71196.1"/>
    </source>
</evidence>
<dbReference type="RefSeq" id="XP_037142924.1">
    <property type="nucleotide sequence ID" value="XM_037287029.1"/>
</dbReference>
<dbReference type="Pfam" id="PF01380">
    <property type="entry name" value="SIS"/>
    <property type="match status" value="1"/>
</dbReference>
<gene>
    <name evidence="2" type="ORF">HG535_0B02350</name>
</gene>
<dbReference type="InterPro" id="IPR001347">
    <property type="entry name" value="SIS_dom"/>
</dbReference>
<dbReference type="GeneID" id="59234857"/>
<feature type="domain" description="SIS" evidence="1">
    <location>
        <begin position="42"/>
        <end position="200"/>
    </location>
</feature>
<dbReference type="GO" id="GO:0097367">
    <property type="term" value="F:carbohydrate derivative binding"/>
    <property type="evidence" value="ECO:0007669"/>
    <property type="project" value="InterPro"/>
</dbReference>